<gene>
    <name evidence="7" type="ORF">A2828_04250</name>
</gene>
<evidence type="ECO:0000256" key="5">
    <source>
        <dbReference type="ARBA" id="ARBA00023284"/>
    </source>
</evidence>
<reference evidence="7 8" key="1">
    <citation type="journal article" date="2016" name="Nat. Commun.">
        <title>Thousands of microbial genomes shed light on interconnected biogeochemical processes in an aquifer system.</title>
        <authorList>
            <person name="Anantharaman K."/>
            <person name="Brown C.T."/>
            <person name="Hug L.A."/>
            <person name="Sharon I."/>
            <person name="Castelle C.J."/>
            <person name="Probst A.J."/>
            <person name="Thomas B.C."/>
            <person name="Singh A."/>
            <person name="Wilkins M.J."/>
            <person name="Karaoz U."/>
            <person name="Brodie E.L."/>
            <person name="Williams K.H."/>
            <person name="Hubbard S.S."/>
            <person name="Banfield J.F."/>
        </authorList>
    </citation>
    <scope>NUCLEOTIDE SEQUENCE [LARGE SCALE GENOMIC DNA]</scope>
</reference>
<organism evidence="7 8">
    <name type="scientific">Candidatus Terrybacteria bacterium RIFCSPHIGHO2_01_FULL_43_35</name>
    <dbReference type="NCBI Taxonomy" id="1802361"/>
    <lineage>
        <taxon>Bacteria</taxon>
        <taxon>Candidatus Terryibacteriota</taxon>
    </lineage>
</organism>
<dbReference type="Proteomes" id="UP000178869">
    <property type="component" value="Unassembled WGS sequence"/>
</dbReference>
<dbReference type="Gene3D" id="3.50.50.60">
    <property type="entry name" value="FAD/NAD(P)-binding domain"/>
    <property type="match status" value="2"/>
</dbReference>
<dbReference type="GO" id="GO:0016668">
    <property type="term" value="F:oxidoreductase activity, acting on a sulfur group of donors, NAD(P) as acceptor"/>
    <property type="evidence" value="ECO:0007669"/>
    <property type="project" value="UniProtKB-ARBA"/>
</dbReference>
<proteinExistence type="predicted"/>
<keyword evidence="1" id="KW-0285">Flavoprotein</keyword>
<dbReference type="AlphaFoldDB" id="A0A1G2PEZ7"/>
<dbReference type="InterPro" id="IPR050097">
    <property type="entry name" value="Ferredoxin-NADP_redctase_2"/>
</dbReference>
<evidence type="ECO:0000313" key="7">
    <source>
        <dbReference type="EMBL" id="OHA46920.1"/>
    </source>
</evidence>
<evidence type="ECO:0000256" key="1">
    <source>
        <dbReference type="ARBA" id="ARBA00022630"/>
    </source>
</evidence>
<name>A0A1G2PEZ7_9BACT</name>
<dbReference type="PRINTS" id="PR00469">
    <property type="entry name" value="PNDRDTASEII"/>
</dbReference>
<keyword evidence="3" id="KW-0560">Oxidoreductase</keyword>
<evidence type="ECO:0000313" key="8">
    <source>
        <dbReference type="Proteomes" id="UP000178869"/>
    </source>
</evidence>
<dbReference type="Pfam" id="PF07992">
    <property type="entry name" value="Pyr_redox_2"/>
    <property type="match status" value="1"/>
</dbReference>
<keyword evidence="5" id="KW-0676">Redox-active center</keyword>
<evidence type="ECO:0000256" key="2">
    <source>
        <dbReference type="ARBA" id="ARBA00022827"/>
    </source>
</evidence>
<dbReference type="InterPro" id="IPR008255">
    <property type="entry name" value="Pyr_nucl-diS_OxRdtase_2_AS"/>
</dbReference>
<comment type="caution">
    <text evidence="7">The sequence shown here is derived from an EMBL/GenBank/DDBJ whole genome shotgun (WGS) entry which is preliminary data.</text>
</comment>
<accession>A0A1G2PEZ7</accession>
<evidence type="ECO:0000256" key="3">
    <source>
        <dbReference type="ARBA" id="ARBA00023002"/>
    </source>
</evidence>
<dbReference type="InterPro" id="IPR023753">
    <property type="entry name" value="FAD/NAD-binding_dom"/>
</dbReference>
<dbReference type="EMBL" id="MHSR01000010">
    <property type="protein sequence ID" value="OHA46920.1"/>
    <property type="molecule type" value="Genomic_DNA"/>
</dbReference>
<keyword evidence="2" id="KW-0274">FAD</keyword>
<dbReference type="InterPro" id="IPR036188">
    <property type="entry name" value="FAD/NAD-bd_sf"/>
</dbReference>
<dbReference type="PANTHER" id="PTHR48105">
    <property type="entry name" value="THIOREDOXIN REDUCTASE 1-RELATED-RELATED"/>
    <property type="match status" value="1"/>
</dbReference>
<feature type="domain" description="FAD/NAD(P)-binding" evidence="6">
    <location>
        <begin position="4"/>
        <end position="283"/>
    </location>
</feature>
<evidence type="ECO:0000256" key="4">
    <source>
        <dbReference type="ARBA" id="ARBA00023157"/>
    </source>
</evidence>
<dbReference type="PRINTS" id="PR00368">
    <property type="entry name" value="FADPNR"/>
</dbReference>
<sequence>MQYELVIVGGGPGAVAAGIYAARKKIKSMLVADSFGGQSIVSAHIQNWIGVPSFSGLEMAEVLEKHLRMYAGDVLEIKTGVMVQKIEKNSSGFKVTTDENKSYETKAIILVSGSRRRKLTVPGAEQFDGKGVVYCATCDAPLFNGKEVAVIGGGNAGLESAEQLLEHATKVYILNRSEEFKGDLITKERIFKNPKLVPLVNADIAEVKGDKFVTGLSYKDTKTGEIKEIVVQGIFVEIGSVPNSDMVKGLVDITLSGEVAIDHKTARTNVEGIWAAGDVTDQPYKQNNISMGDAVKALEDCYLWLQRAK</sequence>
<dbReference type="SUPFAM" id="SSF51905">
    <property type="entry name" value="FAD/NAD(P)-binding domain"/>
    <property type="match status" value="1"/>
</dbReference>
<protein>
    <recommendedName>
        <fullName evidence="6">FAD/NAD(P)-binding domain-containing protein</fullName>
    </recommendedName>
</protein>
<dbReference type="PROSITE" id="PS00573">
    <property type="entry name" value="PYRIDINE_REDOX_2"/>
    <property type="match status" value="1"/>
</dbReference>
<evidence type="ECO:0000259" key="6">
    <source>
        <dbReference type="Pfam" id="PF07992"/>
    </source>
</evidence>
<keyword evidence="4" id="KW-1015">Disulfide bond</keyword>